<evidence type="ECO:0000256" key="10">
    <source>
        <dbReference type="ARBA" id="ARBA00023136"/>
    </source>
</evidence>
<dbReference type="EMBL" id="VDMD01000008">
    <property type="protein sequence ID" value="TRM63962.1"/>
    <property type="molecule type" value="Genomic_DNA"/>
</dbReference>
<keyword evidence="15" id="KW-1185">Reference proteome</keyword>
<dbReference type="OrthoDB" id="10016939at2759"/>
<evidence type="ECO:0000256" key="3">
    <source>
        <dbReference type="ARBA" id="ARBA00022448"/>
    </source>
</evidence>
<keyword evidence="7 13" id="KW-1133">Transmembrane helix</keyword>
<evidence type="ECO:0000256" key="13">
    <source>
        <dbReference type="SAM" id="Phobius"/>
    </source>
</evidence>
<dbReference type="PANTHER" id="PTHR12504:SF0">
    <property type="entry name" value="MITOCHONDRIAL IMPORT RECEPTOR SUBUNIT TOM22 HOMOLOG"/>
    <property type="match status" value="1"/>
</dbReference>
<evidence type="ECO:0000256" key="7">
    <source>
        <dbReference type="ARBA" id="ARBA00022989"/>
    </source>
</evidence>
<comment type="similarity">
    <text evidence="2">Belongs to the Tom22 family.</text>
</comment>
<keyword evidence="6" id="KW-0653">Protein transport</keyword>
<dbReference type="Pfam" id="PF04281">
    <property type="entry name" value="Tom22"/>
    <property type="match status" value="1"/>
</dbReference>
<organism evidence="14 15">
    <name type="scientific">Schizophyllum amplum</name>
    <dbReference type="NCBI Taxonomy" id="97359"/>
    <lineage>
        <taxon>Eukaryota</taxon>
        <taxon>Fungi</taxon>
        <taxon>Dikarya</taxon>
        <taxon>Basidiomycota</taxon>
        <taxon>Agaricomycotina</taxon>
        <taxon>Agaricomycetes</taxon>
        <taxon>Agaricomycetidae</taxon>
        <taxon>Agaricales</taxon>
        <taxon>Schizophyllaceae</taxon>
        <taxon>Schizophyllum</taxon>
    </lineage>
</organism>
<evidence type="ECO:0000256" key="2">
    <source>
        <dbReference type="ARBA" id="ARBA00009874"/>
    </source>
</evidence>
<comment type="subcellular location">
    <subcellularLocation>
        <location evidence="1">Mitochondrion outer membrane</location>
        <topology evidence="1">Single-pass membrane protein</topology>
    </subcellularLocation>
</comment>
<evidence type="ECO:0000256" key="11">
    <source>
        <dbReference type="ARBA" id="ARBA00023170"/>
    </source>
</evidence>
<gene>
    <name evidence="14" type="ORF">BD626DRAFT_401526</name>
</gene>
<evidence type="ECO:0000256" key="5">
    <source>
        <dbReference type="ARBA" id="ARBA00022787"/>
    </source>
</evidence>
<keyword evidence="8" id="KW-0811">Translocation</keyword>
<feature type="region of interest" description="Disordered" evidence="12">
    <location>
        <begin position="13"/>
        <end position="39"/>
    </location>
</feature>
<keyword evidence="11" id="KW-0675">Receptor</keyword>
<dbReference type="PANTHER" id="PTHR12504">
    <property type="entry name" value="MITOCHONDRIAL IMPORT RECEPTOR SUBUNIT TOM22"/>
    <property type="match status" value="1"/>
</dbReference>
<comment type="caution">
    <text evidence="14">The sequence shown here is derived from an EMBL/GenBank/DDBJ whole genome shotgun (WGS) entry which is preliminary data.</text>
</comment>
<dbReference type="InterPro" id="IPR005683">
    <property type="entry name" value="Tom22"/>
</dbReference>
<evidence type="ECO:0000256" key="8">
    <source>
        <dbReference type="ARBA" id="ARBA00023010"/>
    </source>
</evidence>
<keyword evidence="4 13" id="KW-0812">Transmembrane</keyword>
<feature type="compositionally biased region" description="Acidic residues" evidence="12">
    <location>
        <begin position="25"/>
        <end position="39"/>
    </location>
</feature>
<evidence type="ECO:0000256" key="1">
    <source>
        <dbReference type="ARBA" id="ARBA00004572"/>
    </source>
</evidence>
<dbReference type="GO" id="GO:0005741">
    <property type="term" value="C:mitochondrial outer membrane"/>
    <property type="evidence" value="ECO:0007669"/>
    <property type="project" value="UniProtKB-SubCell"/>
</dbReference>
<reference evidence="14 15" key="1">
    <citation type="journal article" date="2019" name="New Phytol.">
        <title>Comparative genomics reveals unique wood-decay strategies and fruiting body development in the Schizophyllaceae.</title>
        <authorList>
            <person name="Almasi E."/>
            <person name="Sahu N."/>
            <person name="Krizsan K."/>
            <person name="Balint B."/>
            <person name="Kovacs G.M."/>
            <person name="Kiss B."/>
            <person name="Cseklye J."/>
            <person name="Drula E."/>
            <person name="Henrissat B."/>
            <person name="Nagy I."/>
            <person name="Chovatia M."/>
            <person name="Adam C."/>
            <person name="LaButti K."/>
            <person name="Lipzen A."/>
            <person name="Riley R."/>
            <person name="Grigoriev I.V."/>
            <person name="Nagy L.G."/>
        </authorList>
    </citation>
    <scope>NUCLEOTIDE SEQUENCE [LARGE SCALE GENOMIC DNA]</scope>
    <source>
        <strain evidence="14 15">NL-1724</strain>
    </source>
</reference>
<keyword evidence="9" id="KW-0496">Mitochondrion</keyword>
<protein>
    <submittedName>
        <fullName evidence="14">Mitochondrial outer membrane translocase complex, subunit Tom22</fullName>
    </submittedName>
</protein>
<keyword evidence="5" id="KW-1000">Mitochondrion outer membrane</keyword>
<dbReference type="CDD" id="cd22884">
    <property type="entry name" value="TOM22"/>
    <property type="match status" value="1"/>
</dbReference>
<keyword evidence="10 13" id="KW-0472">Membrane</keyword>
<dbReference type="AlphaFoldDB" id="A0A550CGM6"/>
<sequence length="145" mass="15458">MVQVEIVDEKDVPYADAETESSAADSDDDLESVLSDDGDQEETLLDRIAALKDIVPPSTRLALSTNVAKAGSIVKGTGKVVGNIVWVLTTSALLIALPLGLALEDEAKVVAQEKEMYEQQQGTQGMMPTMYPQAEQPKGIVPPGF</sequence>
<name>A0A550CGM6_9AGAR</name>
<evidence type="ECO:0000256" key="4">
    <source>
        <dbReference type="ARBA" id="ARBA00022692"/>
    </source>
</evidence>
<accession>A0A550CGM6</accession>
<feature type="transmembrane region" description="Helical" evidence="13">
    <location>
        <begin position="84"/>
        <end position="103"/>
    </location>
</feature>
<evidence type="ECO:0000256" key="12">
    <source>
        <dbReference type="SAM" id="MobiDB-lite"/>
    </source>
</evidence>
<dbReference type="STRING" id="97359.A0A550CGM6"/>
<keyword evidence="3" id="KW-0813">Transport</keyword>
<evidence type="ECO:0000313" key="15">
    <source>
        <dbReference type="Proteomes" id="UP000320762"/>
    </source>
</evidence>
<proteinExistence type="inferred from homology"/>
<evidence type="ECO:0000256" key="9">
    <source>
        <dbReference type="ARBA" id="ARBA00023128"/>
    </source>
</evidence>
<dbReference type="GO" id="GO:0006886">
    <property type="term" value="P:intracellular protein transport"/>
    <property type="evidence" value="ECO:0007669"/>
    <property type="project" value="InterPro"/>
</dbReference>
<evidence type="ECO:0000313" key="14">
    <source>
        <dbReference type="EMBL" id="TRM63962.1"/>
    </source>
</evidence>
<dbReference type="Proteomes" id="UP000320762">
    <property type="component" value="Unassembled WGS sequence"/>
</dbReference>
<evidence type="ECO:0000256" key="6">
    <source>
        <dbReference type="ARBA" id="ARBA00022927"/>
    </source>
</evidence>